<comment type="caution">
    <text evidence="2">The sequence shown here is derived from an EMBL/GenBank/DDBJ whole genome shotgun (WGS) entry which is preliminary data.</text>
</comment>
<proteinExistence type="predicted"/>
<protein>
    <submittedName>
        <fullName evidence="2">Uncharacterized protein</fullName>
    </submittedName>
</protein>
<dbReference type="InterPro" id="IPR022190">
    <property type="entry name" value="DUF3716"/>
</dbReference>
<name>A0ABR1GI46_9HYPO</name>
<dbReference type="EMBL" id="JAZAVJ010000404">
    <property type="protein sequence ID" value="KAK7397943.1"/>
    <property type="molecule type" value="Genomic_DNA"/>
</dbReference>
<gene>
    <name evidence="2" type="ORF">QQX98_012689</name>
</gene>
<dbReference type="Proteomes" id="UP001498476">
    <property type="component" value="Unassembled WGS sequence"/>
</dbReference>
<sequence length="117" mass="13261">MFDIYQRLRNGDKSAKKAIISHATGERMDSLSHCDQCEDYDPLLGGCRAVEGSFDGACSNYIYRGRQMSCTIRYVDDEYRPRKENRVASKKRKSSEGSTTGRDVGEKQVPKRLKTKG</sequence>
<evidence type="ECO:0000256" key="1">
    <source>
        <dbReference type="SAM" id="MobiDB-lite"/>
    </source>
</evidence>
<organism evidence="2 3">
    <name type="scientific">Neonectria punicea</name>
    <dbReference type="NCBI Taxonomy" id="979145"/>
    <lineage>
        <taxon>Eukaryota</taxon>
        <taxon>Fungi</taxon>
        <taxon>Dikarya</taxon>
        <taxon>Ascomycota</taxon>
        <taxon>Pezizomycotina</taxon>
        <taxon>Sordariomycetes</taxon>
        <taxon>Hypocreomycetidae</taxon>
        <taxon>Hypocreales</taxon>
        <taxon>Nectriaceae</taxon>
        <taxon>Neonectria</taxon>
    </lineage>
</organism>
<evidence type="ECO:0000313" key="2">
    <source>
        <dbReference type="EMBL" id="KAK7397943.1"/>
    </source>
</evidence>
<accession>A0ABR1GI46</accession>
<reference evidence="2 3" key="1">
    <citation type="journal article" date="2025" name="Microbiol. Resour. Announc.">
        <title>Draft genome sequences for Neonectria magnoliae and Neonectria punicea, canker pathogens of Liriodendron tulipifera and Acer saccharum in West Virginia.</title>
        <authorList>
            <person name="Petronek H.M."/>
            <person name="Kasson M.T."/>
            <person name="Metheny A.M."/>
            <person name="Stauder C.M."/>
            <person name="Lovett B."/>
            <person name="Lynch S.C."/>
            <person name="Garnas J.R."/>
            <person name="Kasson L.R."/>
            <person name="Stajich J.E."/>
        </authorList>
    </citation>
    <scope>NUCLEOTIDE SEQUENCE [LARGE SCALE GENOMIC DNA]</scope>
    <source>
        <strain evidence="2 3">NRRL 64653</strain>
    </source>
</reference>
<keyword evidence="3" id="KW-1185">Reference proteome</keyword>
<feature type="region of interest" description="Disordered" evidence="1">
    <location>
        <begin position="81"/>
        <end position="117"/>
    </location>
</feature>
<evidence type="ECO:0000313" key="3">
    <source>
        <dbReference type="Proteomes" id="UP001498476"/>
    </source>
</evidence>
<dbReference type="Pfam" id="PF12511">
    <property type="entry name" value="DUF3716"/>
    <property type="match status" value="1"/>
</dbReference>